<reference evidence="2" key="1">
    <citation type="submission" date="2014-12" db="EMBL/GenBank/DDBJ databases">
        <title>Insight into the proteome of Arion vulgaris.</title>
        <authorList>
            <person name="Aradska J."/>
            <person name="Bulat T."/>
            <person name="Smidak R."/>
            <person name="Sarate P."/>
            <person name="Gangsoo J."/>
            <person name="Sialana F."/>
            <person name="Bilban M."/>
            <person name="Lubec G."/>
        </authorList>
    </citation>
    <scope>NUCLEOTIDE SEQUENCE</scope>
    <source>
        <tissue evidence="2">Skin</tissue>
    </source>
</reference>
<sequence length="80" mass="8515">TDDLKPMRILNGSLGSIAPVDLGRMYPTPPSHDTNKSHSPETMTDGTNEGILTSASIVTFHSTVENTAPPPIVDQVTNVK</sequence>
<accession>A0A0B7A6J0</accession>
<name>A0A0B7A6J0_9EUPU</name>
<evidence type="ECO:0000313" key="2">
    <source>
        <dbReference type="EMBL" id="CEK75600.1"/>
    </source>
</evidence>
<feature type="non-terminal residue" evidence="2">
    <location>
        <position position="80"/>
    </location>
</feature>
<gene>
    <name evidence="2" type="primary">ORF96233</name>
</gene>
<evidence type="ECO:0000256" key="1">
    <source>
        <dbReference type="SAM" id="MobiDB-lite"/>
    </source>
</evidence>
<feature type="region of interest" description="Disordered" evidence="1">
    <location>
        <begin position="18"/>
        <end position="48"/>
    </location>
</feature>
<organism evidence="2">
    <name type="scientific">Arion vulgaris</name>
    <dbReference type="NCBI Taxonomy" id="1028688"/>
    <lineage>
        <taxon>Eukaryota</taxon>
        <taxon>Metazoa</taxon>
        <taxon>Spiralia</taxon>
        <taxon>Lophotrochozoa</taxon>
        <taxon>Mollusca</taxon>
        <taxon>Gastropoda</taxon>
        <taxon>Heterobranchia</taxon>
        <taxon>Euthyneura</taxon>
        <taxon>Panpulmonata</taxon>
        <taxon>Eupulmonata</taxon>
        <taxon>Stylommatophora</taxon>
        <taxon>Helicina</taxon>
        <taxon>Arionoidea</taxon>
        <taxon>Arionidae</taxon>
        <taxon>Arion</taxon>
    </lineage>
</organism>
<dbReference type="EMBL" id="HACG01028735">
    <property type="protein sequence ID" value="CEK75600.1"/>
    <property type="molecule type" value="Transcribed_RNA"/>
</dbReference>
<feature type="non-terminal residue" evidence="2">
    <location>
        <position position="1"/>
    </location>
</feature>
<dbReference type="AlphaFoldDB" id="A0A0B7A6J0"/>
<proteinExistence type="predicted"/>
<protein>
    <submittedName>
        <fullName evidence="2">Uncharacterized protein</fullName>
    </submittedName>
</protein>